<sequence length="149" mass="17076">MDNFESSLAVFPTAVAFSTSLSEKASIRRSQQPRQELDMTSEVVTVNVGGVLYTTTMATLTKYPESRLGGMFLAPQLLQKDSQGNYFIDRDGQVFRYILNFLRQGWLRLPEGFQDISILQDEIQFYEINQLSEDMKTKKHKPLKVKVMP</sequence>
<dbReference type="AlphaFoldDB" id="A0A8J9ZI09"/>
<dbReference type="InterPro" id="IPR000210">
    <property type="entry name" value="BTB/POZ_dom"/>
</dbReference>
<dbReference type="PANTHER" id="PTHR14499">
    <property type="entry name" value="POTASSIUM CHANNEL TETRAMERIZATION DOMAIN-CONTAINING"/>
    <property type="match status" value="1"/>
</dbReference>
<protein>
    <submittedName>
        <fullName evidence="2">KCTD21 protein</fullName>
    </submittedName>
</protein>
<name>A0A8J9ZI09_BRALA</name>
<evidence type="ECO:0000259" key="1">
    <source>
        <dbReference type="SMART" id="SM00225"/>
    </source>
</evidence>
<dbReference type="PANTHER" id="PTHR14499:SF144">
    <property type="entry name" value="POTASSIUM CHANNEL TETRAMERISATION-TYPE BTB DOMAIN-CONTAINING PROTEIN"/>
    <property type="match status" value="1"/>
</dbReference>
<proteinExistence type="predicted"/>
<organism evidence="2 3">
    <name type="scientific">Branchiostoma lanceolatum</name>
    <name type="common">Common lancelet</name>
    <name type="synonym">Amphioxus lanceolatum</name>
    <dbReference type="NCBI Taxonomy" id="7740"/>
    <lineage>
        <taxon>Eukaryota</taxon>
        <taxon>Metazoa</taxon>
        <taxon>Chordata</taxon>
        <taxon>Cephalochordata</taxon>
        <taxon>Leptocardii</taxon>
        <taxon>Amphioxiformes</taxon>
        <taxon>Branchiostomatidae</taxon>
        <taxon>Branchiostoma</taxon>
    </lineage>
</organism>
<gene>
    <name evidence="2" type="primary">KCTD21</name>
    <name evidence="2" type="ORF">BLAG_LOCUS13446</name>
</gene>
<dbReference type="EMBL" id="OV696687">
    <property type="protein sequence ID" value="CAH1253812.1"/>
    <property type="molecule type" value="Genomic_DNA"/>
</dbReference>
<evidence type="ECO:0000313" key="3">
    <source>
        <dbReference type="Proteomes" id="UP000838412"/>
    </source>
</evidence>
<accession>A0A8J9ZI09</accession>
<dbReference type="Proteomes" id="UP000838412">
    <property type="component" value="Chromosome 2"/>
</dbReference>
<dbReference type="Gene3D" id="3.30.710.10">
    <property type="entry name" value="Potassium Channel Kv1.1, Chain A"/>
    <property type="match status" value="1"/>
</dbReference>
<feature type="domain" description="BTB" evidence="1">
    <location>
        <begin position="42"/>
        <end position="143"/>
    </location>
</feature>
<evidence type="ECO:0000313" key="2">
    <source>
        <dbReference type="EMBL" id="CAH1253812.1"/>
    </source>
</evidence>
<dbReference type="InterPro" id="IPR003131">
    <property type="entry name" value="T1-type_BTB"/>
</dbReference>
<dbReference type="InterPro" id="IPR011333">
    <property type="entry name" value="SKP1/BTB/POZ_sf"/>
</dbReference>
<dbReference type="SUPFAM" id="SSF54695">
    <property type="entry name" value="POZ domain"/>
    <property type="match status" value="1"/>
</dbReference>
<dbReference type="GO" id="GO:0051260">
    <property type="term" value="P:protein homooligomerization"/>
    <property type="evidence" value="ECO:0007669"/>
    <property type="project" value="InterPro"/>
</dbReference>
<keyword evidence="3" id="KW-1185">Reference proteome</keyword>
<dbReference type="Pfam" id="PF02214">
    <property type="entry name" value="BTB_2"/>
    <property type="match status" value="1"/>
</dbReference>
<dbReference type="SMART" id="SM00225">
    <property type="entry name" value="BTB"/>
    <property type="match status" value="1"/>
</dbReference>
<reference evidence="2" key="1">
    <citation type="submission" date="2022-01" db="EMBL/GenBank/DDBJ databases">
        <authorList>
            <person name="Braso-Vives M."/>
        </authorList>
    </citation>
    <scope>NUCLEOTIDE SEQUENCE</scope>
</reference>
<dbReference type="OrthoDB" id="2414723at2759"/>